<dbReference type="AlphaFoldDB" id="A0A2S6NP82"/>
<dbReference type="Gene3D" id="3.90.650.10">
    <property type="entry name" value="PurM-like C-terminal domain"/>
    <property type="match status" value="1"/>
</dbReference>
<feature type="domain" description="PurM-like N-terminal" evidence="6">
    <location>
        <begin position="410"/>
        <end position="519"/>
    </location>
</feature>
<keyword evidence="5" id="KW-0711">Selenium</keyword>
<name>A0A2S6NP82_RHOGL</name>
<evidence type="ECO:0000256" key="5">
    <source>
        <dbReference type="ARBA" id="ARBA00023266"/>
    </source>
</evidence>
<dbReference type="GO" id="GO:0005737">
    <property type="term" value="C:cytoplasm"/>
    <property type="evidence" value="ECO:0007669"/>
    <property type="project" value="TreeGrafter"/>
</dbReference>
<dbReference type="OrthoDB" id="9767928at2"/>
<dbReference type="Proteomes" id="UP000239724">
    <property type="component" value="Unassembled WGS sequence"/>
</dbReference>
<keyword evidence="4" id="KW-0067">ATP-binding</keyword>
<keyword evidence="3 9" id="KW-0418">Kinase</keyword>
<dbReference type="Gene3D" id="3.30.1330.10">
    <property type="entry name" value="PurM-like, N-terminal domain"/>
    <property type="match status" value="1"/>
</dbReference>
<dbReference type="GO" id="GO:0016491">
    <property type="term" value="F:oxidoreductase activity"/>
    <property type="evidence" value="ECO:0007669"/>
    <property type="project" value="InterPro"/>
</dbReference>
<dbReference type="Pfam" id="PF02769">
    <property type="entry name" value="AIRS_C"/>
    <property type="match status" value="1"/>
</dbReference>
<evidence type="ECO:0000259" key="6">
    <source>
        <dbReference type="Pfam" id="PF00586"/>
    </source>
</evidence>
<dbReference type="Pfam" id="PF07992">
    <property type="entry name" value="Pyr_redox_2"/>
    <property type="match status" value="1"/>
</dbReference>
<gene>
    <name evidence="9" type="ORF">CCS01_00995</name>
</gene>
<dbReference type="SUPFAM" id="SSF55326">
    <property type="entry name" value="PurM N-terminal domain-like"/>
    <property type="match status" value="1"/>
</dbReference>
<dbReference type="GO" id="GO:0016260">
    <property type="term" value="P:selenocysteine biosynthetic process"/>
    <property type="evidence" value="ECO:0007669"/>
    <property type="project" value="TreeGrafter"/>
</dbReference>
<sequence length="706" mass="73276">MQSSRPVETDIVLLGAGHAHVEVLRRFALQPEPGVRLTLIGREPETPYSGMLPGLLRGEYAYRQAHIDLAPLAAMARARLILSEAVAIDPDARTVALADRPAVGFDLLSVDIGGVPVVPPEGGIGVKPIGRFLDQLEWLENALEPGSRIAIVGAGAAGCELALALAVRFKAAFRLALICATAGPITEAPGAARRAVRRALAEAGVELVCGVTALGIQQGRLLLSDETALDVATALWATGVEGPPLLAASGVACDRAGCIRINRDLSSVSHPFIFAAGDCAALEGQPRPKAGVWAVRAGGPLADNLRRAATGKPLERWRPQRHALVILGLGNGRAVAWRNGIAVQGRQVARIKDRIDRRWMRMYTEMRMPADPDAAMRCGGCGAKVGAEVLAAALASLPKPDGPDLLAKRDDGAVLKPPVGKLLVQSVDYFRSFLDDPFLFGQIAAAHALSDLHAMGAMPWTALAIASVPYGPGHKMRAELSAMLQGAVEVLQADGCLLAGGHSAEAAEPALGFSVTGLVDSGKVLRKGGLQPGDQLILTKPIGTGIVLAGHMRGLARAAWLTAAIDSMRTTNAVAARIAMDHRPRAGTDVTGFGLAGHLMEMLGASGMSAVLRLEAIPILPGARALAAEGIESTLAPENRRLLGEVANTPDLALLADPQTSGGLLLGVPIGRAGDCLDALLDEGLSAAVIGEVEAAQDGAGRIRLA</sequence>
<dbReference type="SUPFAM" id="SSF56042">
    <property type="entry name" value="PurM C-terminal domain-like"/>
    <property type="match status" value="1"/>
</dbReference>
<dbReference type="NCBIfam" id="TIGR00476">
    <property type="entry name" value="selD"/>
    <property type="match status" value="1"/>
</dbReference>
<dbReference type="InterPro" id="IPR004536">
    <property type="entry name" value="SPS/SelD"/>
</dbReference>
<dbReference type="Pfam" id="PF00586">
    <property type="entry name" value="AIRS"/>
    <property type="match status" value="1"/>
</dbReference>
<dbReference type="PANTHER" id="PTHR10256">
    <property type="entry name" value="SELENIDE, WATER DIKINASE"/>
    <property type="match status" value="1"/>
</dbReference>
<evidence type="ECO:0000256" key="3">
    <source>
        <dbReference type="ARBA" id="ARBA00022777"/>
    </source>
</evidence>
<dbReference type="PANTHER" id="PTHR10256:SF0">
    <property type="entry name" value="INACTIVE SELENIDE, WATER DIKINASE-LIKE PROTEIN-RELATED"/>
    <property type="match status" value="1"/>
</dbReference>
<dbReference type="GO" id="GO:0005524">
    <property type="term" value="F:ATP binding"/>
    <property type="evidence" value="ECO:0007669"/>
    <property type="project" value="UniProtKB-KW"/>
</dbReference>
<evidence type="ECO:0000259" key="8">
    <source>
        <dbReference type="Pfam" id="PF07992"/>
    </source>
</evidence>
<dbReference type="Gene3D" id="3.50.50.100">
    <property type="match status" value="1"/>
</dbReference>
<dbReference type="SUPFAM" id="SSF51905">
    <property type="entry name" value="FAD/NAD(P)-binding domain"/>
    <property type="match status" value="2"/>
</dbReference>
<keyword evidence="2" id="KW-0547">Nucleotide-binding</keyword>
<dbReference type="InterPro" id="IPR023753">
    <property type="entry name" value="FAD/NAD-binding_dom"/>
</dbReference>
<feature type="domain" description="FAD/NAD(P)-binding" evidence="8">
    <location>
        <begin position="10"/>
        <end position="297"/>
    </location>
</feature>
<proteinExistence type="predicted"/>
<dbReference type="InterPro" id="IPR010918">
    <property type="entry name" value="PurM-like_C_dom"/>
</dbReference>
<dbReference type="InterPro" id="IPR036921">
    <property type="entry name" value="PurM-like_N_sf"/>
</dbReference>
<dbReference type="InterPro" id="IPR016188">
    <property type="entry name" value="PurM-like_N"/>
</dbReference>
<keyword evidence="1" id="KW-0808">Transferase</keyword>
<feature type="domain" description="PurM-like C-terminal" evidence="7">
    <location>
        <begin position="531"/>
        <end position="701"/>
    </location>
</feature>
<evidence type="ECO:0000256" key="1">
    <source>
        <dbReference type="ARBA" id="ARBA00022679"/>
    </source>
</evidence>
<dbReference type="InterPro" id="IPR036188">
    <property type="entry name" value="FAD/NAD-bd_sf"/>
</dbReference>
<dbReference type="NCBIfam" id="TIGR03169">
    <property type="entry name" value="Nterm_to_SelD"/>
    <property type="match status" value="1"/>
</dbReference>
<evidence type="ECO:0000259" key="7">
    <source>
        <dbReference type="Pfam" id="PF02769"/>
    </source>
</evidence>
<dbReference type="EMBL" id="NHRY01000031">
    <property type="protein sequence ID" value="PPQ39778.1"/>
    <property type="molecule type" value="Genomic_DNA"/>
</dbReference>
<protein>
    <submittedName>
        <fullName evidence="9">Selenide, water dikinase SelD</fullName>
    </submittedName>
</protein>
<organism evidence="9 10">
    <name type="scientific">Rhodopila globiformis</name>
    <name type="common">Rhodopseudomonas globiformis</name>
    <dbReference type="NCBI Taxonomy" id="1071"/>
    <lineage>
        <taxon>Bacteria</taxon>
        <taxon>Pseudomonadati</taxon>
        <taxon>Pseudomonadota</taxon>
        <taxon>Alphaproteobacteria</taxon>
        <taxon>Acetobacterales</taxon>
        <taxon>Acetobacteraceae</taxon>
        <taxon>Rhodopila</taxon>
    </lineage>
</organism>
<dbReference type="InterPro" id="IPR036676">
    <property type="entry name" value="PurM-like_C_sf"/>
</dbReference>
<evidence type="ECO:0000256" key="2">
    <source>
        <dbReference type="ARBA" id="ARBA00022741"/>
    </source>
</evidence>
<dbReference type="InterPro" id="IPR017584">
    <property type="entry name" value="Pyridine_nucleo_diS_OxRdtase_N"/>
</dbReference>
<dbReference type="GO" id="GO:0004756">
    <property type="term" value="F:selenide, water dikinase activity"/>
    <property type="evidence" value="ECO:0007669"/>
    <property type="project" value="TreeGrafter"/>
</dbReference>
<accession>A0A2S6NP82</accession>
<evidence type="ECO:0000313" key="10">
    <source>
        <dbReference type="Proteomes" id="UP000239724"/>
    </source>
</evidence>
<evidence type="ECO:0000256" key="4">
    <source>
        <dbReference type="ARBA" id="ARBA00022840"/>
    </source>
</evidence>
<comment type="caution">
    <text evidence="9">The sequence shown here is derived from an EMBL/GenBank/DDBJ whole genome shotgun (WGS) entry which is preliminary data.</text>
</comment>
<reference evidence="9 10" key="1">
    <citation type="journal article" date="2018" name="Arch. Microbiol.">
        <title>New insights into the metabolic potential of the phototrophic purple bacterium Rhodopila globiformis DSM 161(T) from its draft genome sequence and evidence for a vanadium-dependent nitrogenase.</title>
        <authorList>
            <person name="Imhoff J.F."/>
            <person name="Rahn T."/>
            <person name="Kunzel S."/>
            <person name="Neulinger S.C."/>
        </authorList>
    </citation>
    <scope>NUCLEOTIDE SEQUENCE [LARGE SCALE GENOMIC DNA]</scope>
    <source>
        <strain evidence="9 10">DSM 161</strain>
    </source>
</reference>
<evidence type="ECO:0000313" key="9">
    <source>
        <dbReference type="EMBL" id="PPQ39778.1"/>
    </source>
</evidence>
<dbReference type="RefSeq" id="WP_104516977.1">
    <property type="nucleotide sequence ID" value="NZ_NHRY01000031.1"/>
</dbReference>
<dbReference type="CDD" id="cd02195">
    <property type="entry name" value="SelD"/>
    <property type="match status" value="1"/>
</dbReference>
<keyword evidence="10" id="KW-1185">Reference proteome</keyword>